<dbReference type="GO" id="GO:0090694">
    <property type="term" value="C:Scc2-Scc4 cohesin loading complex"/>
    <property type="evidence" value="ECO:0007669"/>
    <property type="project" value="TreeGrafter"/>
</dbReference>
<evidence type="ECO:0000256" key="5">
    <source>
        <dbReference type="ARBA" id="ARBA00023306"/>
    </source>
</evidence>
<evidence type="ECO:0000313" key="12">
    <source>
        <dbReference type="Proteomes" id="UP000494256"/>
    </source>
</evidence>
<keyword evidence="5 6" id="KW-0131">Cell cycle</keyword>
<evidence type="ECO:0000256" key="2">
    <source>
        <dbReference type="ARBA" id="ARBA00009252"/>
    </source>
</evidence>
<evidence type="ECO:0000256" key="1">
    <source>
        <dbReference type="ARBA" id="ARBA00004123"/>
    </source>
</evidence>
<dbReference type="GO" id="GO:0071169">
    <property type="term" value="P:establishment of protein localization to chromatin"/>
    <property type="evidence" value="ECO:0007669"/>
    <property type="project" value="TreeGrafter"/>
</dbReference>
<dbReference type="PANTHER" id="PTHR21704">
    <property type="entry name" value="NIPPED-B-LIKE PROTEIN DELANGIN SCC2-RELATED"/>
    <property type="match status" value="1"/>
</dbReference>
<proteinExistence type="inferred from homology"/>
<feature type="region of interest" description="Disordered" evidence="7">
    <location>
        <begin position="387"/>
        <end position="426"/>
    </location>
</feature>
<dbReference type="GO" id="GO:0140588">
    <property type="term" value="P:chromatin looping"/>
    <property type="evidence" value="ECO:0007669"/>
    <property type="project" value="InterPro"/>
</dbReference>
<feature type="compositionally biased region" description="Basic residues" evidence="7">
    <location>
        <begin position="653"/>
        <end position="663"/>
    </location>
</feature>
<dbReference type="Proteomes" id="UP000494106">
    <property type="component" value="Unassembled WGS sequence"/>
</dbReference>
<feature type="compositionally biased region" description="Polar residues" evidence="7">
    <location>
        <begin position="314"/>
        <end position="323"/>
    </location>
</feature>
<dbReference type="SUPFAM" id="SSF48371">
    <property type="entry name" value="ARM repeat"/>
    <property type="match status" value="1"/>
</dbReference>
<dbReference type="OrthoDB" id="418242at2759"/>
<feature type="region of interest" description="Disordered" evidence="7">
    <location>
        <begin position="653"/>
        <end position="676"/>
    </location>
</feature>
<comment type="similarity">
    <text evidence="2 6">Belongs to the SCC2/Nipped-B family.</text>
</comment>
<dbReference type="InterPro" id="IPR026003">
    <property type="entry name" value="Cohesin_HEAT"/>
</dbReference>
<dbReference type="InterPro" id="IPR033031">
    <property type="entry name" value="Scc2/Nipped-B"/>
</dbReference>
<evidence type="ECO:0000313" key="10">
    <source>
        <dbReference type="EMBL" id="CAB3242198.1"/>
    </source>
</evidence>
<dbReference type="GO" id="GO:0003682">
    <property type="term" value="F:chromatin binding"/>
    <property type="evidence" value="ECO:0007669"/>
    <property type="project" value="TreeGrafter"/>
</dbReference>
<dbReference type="CDD" id="cd23958">
    <property type="entry name" value="SCC2"/>
    <property type="match status" value="1"/>
</dbReference>
<feature type="region of interest" description="Disordered" evidence="7">
    <location>
        <begin position="207"/>
        <end position="227"/>
    </location>
</feature>
<feature type="compositionally biased region" description="Polar residues" evidence="7">
    <location>
        <begin position="290"/>
        <end position="306"/>
    </location>
</feature>
<feature type="compositionally biased region" description="Basic and acidic residues" evidence="7">
    <location>
        <begin position="387"/>
        <end position="398"/>
    </location>
</feature>
<keyword evidence="4 6" id="KW-0539">Nucleus</keyword>
<feature type="compositionally biased region" description="Acidic residues" evidence="7">
    <location>
        <begin position="1026"/>
        <end position="1039"/>
    </location>
</feature>
<evidence type="ECO:0000259" key="8">
    <source>
        <dbReference type="Pfam" id="PF12830"/>
    </source>
</evidence>
<dbReference type="Pfam" id="PF12765">
    <property type="entry name" value="Cohesin_HEAT"/>
    <property type="match status" value="1"/>
</dbReference>
<organism evidence="10 12">
    <name type="scientific">Arctia plantaginis</name>
    <name type="common">Wood tiger moth</name>
    <name type="synonym">Phalaena plantaginis</name>
    <dbReference type="NCBI Taxonomy" id="874455"/>
    <lineage>
        <taxon>Eukaryota</taxon>
        <taxon>Metazoa</taxon>
        <taxon>Ecdysozoa</taxon>
        <taxon>Arthropoda</taxon>
        <taxon>Hexapoda</taxon>
        <taxon>Insecta</taxon>
        <taxon>Pterygota</taxon>
        <taxon>Neoptera</taxon>
        <taxon>Endopterygota</taxon>
        <taxon>Lepidoptera</taxon>
        <taxon>Glossata</taxon>
        <taxon>Ditrysia</taxon>
        <taxon>Noctuoidea</taxon>
        <taxon>Erebidae</taxon>
        <taxon>Arctiinae</taxon>
        <taxon>Arctia</taxon>
    </lineage>
</organism>
<comment type="caution">
    <text evidence="10">The sequence shown here is derived from an EMBL/GenBank/DDBJ whole genome shotgun (WGS) entry which is preliminary data.</text>
</comment>
<feature type="compositionally biased region" description="Polar residues" evidence="7">
    <location>
        <begin position="207"/>
        <end position="221"/>
    </location>
</feature>
<dbReference type="PANTHER" id="PTHR21704:SF18">
    <property type="entry name" value="NIPPED-B-LIKE PROTEIN"/>
    <property type="match status" value="1"/>
</dbReference>
<evidence type="ECO:0000256" key="7">
    <source>
        <dbReference type="SAM" id="MobiDB-lite"/>
    </source>
</evidence>
<name>A0A8S1A9V4_ARCPL</name>
<dbReference type="Proteomes" id="UP000494256">
    <property type="component" value="Unassembled WGS sequence"/>
</dbReference>
<feature type="region of interest" description="Disordered" evidence="7">
    <location>
        <begin position="278"/>
        <end position="371"/>
    </location>
</feature>
<dbReference type="GO" id="GO:0061775">
    <property type="term" value="F:cohesin loader activity"/>
    <property type="evidence" value="ECO:0007669"/>
    <property type="project" value="InterPro"/>
</dbReference>
<accession>A0A8S1A9V4</accession>
<gene>
    <name evidence="9" type="ORF">APLA_LOCUS2045</name>
    <name evidence="10" type="ORF">APLA_LOCUS9848</name>
</gene>
<protein>
    <recommendedName>
        <fullName evidence="6">Nipped-B protein</fullName>
    </recommendedName>
</protein>
<evidence type="ECO:0000313" key="9">
    <source>
        <dbReference type="EMBL" id="CAB3224555.1"/>
    </source>
</evidence>
<feature type="region of interest" description="Disordered" evidence="7">
    <location>
        <begin position="1969"/>
        <end position="1997"/>
    </location>
</feature>
<feature type="region of interest" description="Disordered" evidence="7">
    <location>
        <begin position="1007"/>
        <end position="1047"/>
    </location>
</feature>
<feature type="compositionally biased region" description="Basic residues" evidence="7">
    <location>
        <begin position="1012"/>
        <end position="1021"/>
    </location>
</feature>
<comment type="subcellular location">
    <subcellularLocation>
        <location evidence="1 6">Nucleus</location>
    </subcellularLocation>
</comment>
<dbReference type="EMBL" id="CADEBD010000312">
    <property type="protein sequence ID" value="CAB3242198.1"/>
    <property type="molecule type" value="Genomic_DNA"/>
</dbReference>
<reference evidence="11 12" key="1">
    <citation type="submission" date="2020-04" db="EMBL/GenBank/DDBJ databases">
        <authorList>
            <person name="Wallbank WR R."/>
            <person name="Pardo Diaz C."/>
            <person name="Kozak K."/>
            <person name="Martin S."/>
            <person name="Jiggins C."/>
            <person name="Moest M."/>
            <person name="Warren A I."/>
            <person name="Byers J.R.P. K."/>
            <person name="Montejo-Kovacevich G."/>
            <person name="Yen C E."/>
        </authorList>
    </citation>
    <scope>NUCLEOTIDE SEQUENCE [LARGE SCALE GENOMIC DNA]</scope>
</reference>
<sequence length="1997" mass="225589">MSNFRFLGWAVLLHRYHNVSENINEPEKINCIIKMNERDIPSVPITTLAGVASLTDLLPVLPLPTPLPSTLNNKSQLFHPRVAEEAAILLATRDDNLVTLLLQSLMQTSVQHIDLKDESIPNAVSPAPQQATPELLKAILHVNPNVFDQQQRNHWGNHLHTSKFNGMSPSASQYNYSTHGNVPSSPSSLGTAVHSGSIPNQQLLAPPCQSSPHVNMGSPPSQARPGNAVNITAQNSVSPIWNSGNSSNIYTSPLSNTSCSNPQNGGFYNSLVGDNRNFGTSLNEEKDPLSPSNQSDPQRLLIQSQEKAFEQDGNVVTGQSPAQASVAPSPLRQEPQVPQPSMGAPYAPQQSMQNCSQDKQDPNKSVGGMNNRYPVVKLGRLSEGLLKKHDFPTDERSRKNSTLESDSDDNVPLKPKTSSNTPTVDKEREAIDIAREKNWEAVKRKHEEASKREEAEAAIVRPKLRKVERRLVPVLEMLSVDELMETNTYQRFNKLIESVFETIDDDVIVTDEMEGTDIPEELLLPRYQLQELCSEAAKLKNLGAMEAIPSDRLVRLLSLMEKNIRAAEKMSLVGDPEDSEEMRQIWMESALERVMCASDACLTSLYVMTSPNMPKRIFLEDVIDRIIMFIKFQLNNTIYCVYDPVYSIQSTSKKKVDGRKRRGGGAGNVTKRGTAGTSTRAVRELYTHAHESVTMLAELFAAHHLTDTTVLHASTVGVSPFFVENVSELQLSALKLVTTIFTKYEQHRRLLLEDILASIARIPSSKHNLRSFQLSSDQQIQMLTALVLQLVQCVVTLPETLCKSQDKEKNPDATDTKKSVDKDLLIISKYEAAISVGGTFLTSFLNKCRSRNEEVDFRPLFENFVHDLLTTVNKPEWPATELLLSLLGTMLVKYMSDKSMEMSVRVASLEYLGLVAARLRRDSVHSRAKLATMDAVVRDIRAEEEKDGNLAQNITSGLDEDEERTEFLQRVLLDYLAINGQKDQAWNCSRHFYITQWYRDMVIQPKSTSPTKKAKNKSKRRFKDESSEEESDADDDSDDESRRIKDSKSEKKLASSALISAEKFKTIERRKNFFLEKIRPFRYQGGTQVQVMQSYIDYSGAELISQYLASKRSFSQSFDRYLRKILVILCENTIAIRTKAMKCLAMIVEADPAVLARPDMQIGVNRSFLDQSTAVREAAVDLVGKFVLSRPDLIDKYYGMLSNRILDTGVSVRKRVIKILKDICIECPEFPKIPEICVKMIRRVNDEEGIRKLVMEVFQNMWFSPCANTARPGTLDMTAAAADPLTRKVLNITDVVISSRDIGLEWFQQLLTSLFKPKEDKDDSTKIIYQPPKTLLLACQQIVDCLIESLLQLEETSAEGTGSSQRILACLSTLHLFARIRPQLLVNHALTLQPYLSLKCQNQYEQQIMSTVASTLELVVPLMEHPSEVFLAQLEEDAVKLILQRGQLVIASCIACLAAIVNNLTHNYKLIRDVFNKYHGVLLQWKHCWQRNPEMTRALHSRPHFRRALFIVGLLLRYFDFTEARVIDGLPGDIKEQIFTTLMFFVGLEDEDFVSHTLKALGSVCVRHYEFMLRPELKEFYHQLLTSDLAPVEMKADVLRNIEMYLQEEEQRMIRQDKEWSKRSKHENLKEMGDVSSGMASTVIQLYLKEILGSFLHISTVVRSSAMKVVQLVLAQGLVHPVQIVPYLICMSTDLEVTVSHTADKHLQEIDKKYPGFIHMKAQLGIKLSYQLQKILQGSESTRVIRGFRKKDQDDLPTALNGFLYSLLRNTRPQRRALVLSLLKQFDDVSTAPLDQMLYLADNLSYFPFQVQDEPLFIIHHIDIIISTSGSNLLQLFREGLNKPCTEEKEPLDEEEDDEEAETLLAQMPECTRPLQDAMRQARGCLLLLVLKQHLKQLYGFTDAKINQYSPSEGVKVYEKAVSRRQAPIFEPKATIAQLQERDVGDDLDDRGRRRLVDDYLEFKQLMLKFDPEEEEEEEGASAAPTEAPAAPPPAAT</sequence>
<evidence type="ECO:0000256" key="3">
    <source>
        <dbReference type="ARBA" id="ARBA00022737"/>
    </source>
</evidence>
<evidence type="ECO:0000313" key="11">
    <source>
        <dbReference type="Proteomes" id="UP000494106"/>
    </source>
</evidence>
<evidence type="ECO:0000256" key="4">
    <source>
        <dbReference type="ARBA" id="ARBA00023242"/>
    </source>
</evidence>
<feature type="compositionally biased region" description="Polar residues" evidence="7">
    <location>
        <begin position="348"/>
        <end position="357"/>
    </location>
</feature>
<dbReference type="GO" id="GO:0034087">
    <property type="term" value="P:establishment of mitotic sister chromatid cohesion"/>
    <property type="evidence" value="ECO:0007669"/>
    <property type="project" value="TreeGrafter"/>
</dbReference>
<dbReference type="Pfam" id="PF12830">
    <property type="entry name" value="Nipped-B_C"/>
    <property type="match status" value="1"/>
</dbReference>
<feature type="domain" description="Sister chromatid cohesion C-terminal" evidence="8">
    <location>
        <begin position="1640"/>
        <end position="1825"/>
    </location>
</feature>
<dbReference type="InterPro" id="IPR024986">
    <property type="entry name" value="Nipped-B_C"/>
</dbReference>
<keyword evidence="11" id="KW-1185">Reference proteome</keyword>
<evidence type="ECO:0000256" key="6">
    <source>
        <dbReference type="RuleBase" id="RU364107"/>
    </source>
</evidence>
<keyword evidence="3 6" id="KW-0677">Repeat</keyword>
<dbReference type="GO" id="GO:0010468">
    <property type="term" value="P:regulation of gene expression"/>
    <property type="evidence" value="ECO:0007669"/>
    <property type="project" value="InterPro"/>
</dbReference>
<dbReference type="InterPro" id="IPR016024">
    <property type="entry name" value="ARM-type_fold"/>
</dbReference>
<dbReference type="GO" id="GO:1990414">
    <property type="term" value="P:replication-born double-strand break repair via sister chromatid exchange"/>
    <property type="evidence" value="ECO:0007669"/>
    <property type="project" value="TreeGrafter"/>
</dbReference>
<dbReference type="EMBL" id="CADEBC010000159">
    <property type="protein sequence ID" value="CAB3224555.1"/>
    <property type="molecule type" value="Genomic_DNA"/>
</dbReference>